<protein>
    <submittedName>
        <fullName evidence="5">Putative nitrogen fixation protein NifY-like protein</fullName>
    </submittedName>
</protein>
<keyword evidence="2" id="KW-0535">Nitrogen fixation</keyword>
<dbReference type="SUPFAM" id="SSF53146">
    <property type="entry name" value="Nitrogenase accessory factor-like"/>
    <property type="match status" value="1"/>
</dbReference>
<evidence type="ECO:0000256" key="2">
    <source>
        <dbReference type="ARBA" id="ARBA00023231"/>
    </source>
</evidence>
<dbReference type="CDD" id="cd00853">
    <property type="entry name" value="NifX"/>
    <property type="match status" value="1"/>
</dbReference>
<proteinExistence type="inferred from homology"/>
<feature type="domain" description="Dinitrogenase iron-molybdenum cofactor biosynthesis" evidence="3">
    <location>
        <begin position="111"/>
        <end position="207"/>
    </location>
</feature>
<gene>
    <name evidence="5" type="ORF">MAGMO_0386</name>
</gene>
<organism evidence="5">
    <name type="scientific">Magnetococcus massalia (strain MO-1)</name>
    <dbReference type="NCBI Taxonomy" id="451514"/>
    <lineage>
        <taxon>Bacteria</taxon>
        <taxon>Pseudomonadati</taxon>
        <taxon>Pseudomonadota</taxon>
        <taxon>Magnetococcia</taxon>
        <taxon>Magnetococcales</taxon>
        <taxon>Magnetococcaceae</taxon>
        <taxon>Magnetococcus</taxon>
    </lineage>
</organism>
<dbReference type="Pfam" id="PF16844">
    <property type="entry name" value="DIMCO_N"/>
    <property type="match status" value="1"/>
</dbReference>
<evidence type="ECO:0000256" key="1">
    <source>
        <dbReference type="ARBA" id="ARBA00010285"/>
    </source>
</evidence>
<dbReference type="InterPro" id="IPR036105">
    <property type="entry name" value="DiNase_FeMo-co_biosyn_sf"/>
</dbReference>
<dbReference type="InterPro" id="IPR051840">
    <property type="entry name" value="NifX/NifY_domain"/>
</dbReference>
<sequence>MAKNTELALRMGIAAKQISDLEPKQLVTILESLLGLPFTPKKFSSLSLTDFTEAISKAVGATPDPGQLERAHTFLVKGPDEQILETLKATRNEIPKEPNSIRVACASNTQGQMDGHFGSCQTFEIYDVSPGAITHVESRSTQHLYAEKMTDDPAIKNDPRVALIDDSNLLFVVSIGGPAAAKVVRASMHPMKIAKGGEIDTLLGDLQQTLADSPPPWLAKAMAESVA</sequence>
<dbReference type="Pfam" id="PF02579">
    <property type="entry name" value="Nitro_FeMo-Co"/>
    <property type="match status" value="1"/>
</dbReference>
<dbReference type="InterPro" id="IPR038127">
    <property type="entry name" value="NafY_N_sf"/>
</dbReference>
<dbReference type="Gene3D" id="3.30.420.130">
    <property type="entry name" value="Dinitrogenase iron-molybdenum cofactor biosynthesis domain"/>
    <property type="match status" value="1"/>
</dbReference>
<comment type="similarity">
    <text evidence="1">Belongs to the NifX/NifY family.</text>
</comment>
<dbReference type="InterPro" id="IPR031763">
    <property type="entry name" value="NafY_N"/>
</dbReference>
<dbReference type="EMBL" id="LO017727">
    <property type="protein sequence ID" value="CRH04598.1"/>
    <property type="molecule type" value="Genomic_DNA"/>
</dbReference>
<evidence type="ECO:0000259" key="3">
    <source>
        <dbReference type="Pfam" id="PF02579"/>
    </source>
</evidence>
<feature type="domain" description="Dinitrogenase iron-molybdenum cofactor N-terminal" evidence="4">
    <location>
        <begin position="5"/>
        <end position="71"/>
    </location>
</feature>
<dbReference type="PANTHER" id="PTHR33937:SF1">
    <property type="entry name" value="IRON-MOLIBDENUM COFACTOR PROCESSING PROTEIN"/>
    <property type="match status" value="1"/>
</dbReference>
<evidence type="ECO:0000313" key="5">
    <source>
        <dbReference type="EMBL" id="CRH04598.1"/>
    </source>
</evidence>
<dbReference type="PANTHER" id="PTHR33937">
    <property type="entry name" value="IRON-MOLYBDENUM PROTEIN-RELATED-RELATED"/>
    <property type="match status" value="1"/>
</dbReference>
<dbReference type="AlphaFoldDB" id="A0A1S7LDG6"/>
<accession>A0A1S7LDG6</accession>
<dbReference type="InterPro" id="IPR003731">
    <property type="entry name" value="Di-Nase_FeMo-co_biosynth"/>
</dbReference>
<dbReference type="InterPro" id="IPR034169">
    <property type="entry name" value="NifX-like"/>
</dbReference>
<dbReference type="Gene3D" id="1.10.150.590">
    <property type="entry name" value="Dinitrogenase iron-molybdenum cofactor, N-terminal"/>
    <property type="match status" value="1"/>
</dbReference>
<name>A0A1S7LDG6_MAGMO</name>
<evidence type="ECO:0000259" key="4">
    <source>
        <dbReference type="Pfam" id="PF16844"/>
    </source>
</evidence>
<reference evidence="5" key="1">
    <citation type="submission" date="2015-04" db="EMBL/GenBank/DDBJ databases">
        <authorList>
            <person name="Syromyatnikov M.Y."/>
            <person name="Popov V.N."/>
        </authorList>
    </citation>
    <scope>NUCLEOTIDE SEQUENCE</scope>
    <source>
        <strain evidence="5">MO-1</strain>
    </source>
</reference>